<proteinExistence type="predicted"/>
<keyword evidence="2" id="KW-0418">Kinase</keyword>
<dbReference type="Gene3D" id="3.90.1200.10">
    <property type="match status" value="1"/>
</dbReference>
<name>A0A1I0EQ54_THASX</name>
<dbReference type="PROSITE" id="PS50011">
    <property type="entry name" value="PROTEIN_KINASE_DOM"/>
    <property type="match status" value="1"/>
</dbReference>
<accession>A0A1I0EQ54</accession>
<protein>
    <submittedName>
        <fullName evidence="2">Thiamine kinase</fullName>
    </submittedName>
</protein>
<dbReference type="AlphaFoldDB" id="A0A1I0EQ54"/>
<sequence>MTDMLAHSLIRLPCFAGQQVCIAKINQESNNTCFTVTLQGHKQPSYIAKFGSESIAFKAIYRLFENVTSSVVYHDSHWLVVEFIEGVQLATAHLSIQEKLTLVGQLASTIHRSKISEHLMPVSAVDIANSLLIAVNPIEREYKLIKHILDAQRISDSDQGLANCHGDLNFNNVILDKFGQAKAIDFEFACLAPIEYELAMCLTVNGCISRNAIESILKGYAAPIDTDLLEAYLPICAVINYLWYLQFQKSDKNYKQQIKSQWHLIERLIV</sequence>
<evidence type="ECO:0000313" key="3">
    <source>
        <dbReference type="Proteomes" id="UP000199308"/>
    </source>
</evidence>
<gene>
    <name evidence="2" type="ORF">SAMN05660429_01887</name>
</gene>
<dbReference type="Proteomes" id="UP000199308">
    <property type="component" value="Unassembled WGS sequence"/>
</dbReference>
<dbReference type="EMBL" id="FOHK01000008">
    <property type="protein sequence ID" value="SET47349.1"/>
    <property type="molecule type" value="Genomic_DNA"/>
</dbReference>
<evidence type="ECO:0000313" key="2">
    <source>
        <dbReference type="EMBL" id="SET47349.1"/>
    </source>
</evidence>
<dbReference type="GO" id="GO:0004672">
    <property type="term" value="F:protein kinase activity"/>
    <property type="evidence" value="ECO:0007669"/>
    <property type="project" value="InterPro"/>
</dbReference>
<dbReference type="STRING" id="349064.SAMN05660429_01887"/>
<dbReference type="GO" id="GO:0005524">
    <property type="term" value="F:ATP binding"/>
    <property type="evidence" value="ECO:0007669"/>
    <property type="project" value="InterPro"/>
</dbReference>
<dbReference type="InterPro" id="IPR000719">
    <property type="entry name" value="Prot_kinase_dom"/>
</dbReference>
<reference evidence="2 3" key="1">
    <citation type="submission" date="2016-10" db="EMBL/GenBank/DDBJ databases">
        <authorList>
            <person name="de Groot N.N."/>
        </authorList>
    </citation>
    <scope>NUCLEOTIDE SEQUENCE [LARGE SCALE GENOMIC DNA]</scope>
    <source>
        <strain evidence="2 3">DSM 19706</strain>
    </source>
</reference>
<dbReference type="SUPFAM" id="SSF56112">
    <property type="entry name" value="Protein kinase-like (PK-like)"/>
    <property type="match status" value="1"/>
</dbReference>
<dbReference type="InterPro" id="IPR002575">
    <property type="entry name" value="Aminoglycoside_PTrfase"/>
</dbReference>
<keyword evidence="2" id="KW-0808">Transferase</keyword>
<dbReference type="RefSeq" id="WP_093329558.1">
    <property type="nucleotide sequence ID" value="NZ_AP027363.1"/>
</dbReference>
<dbReference type="OrthoDB" id="179763at2"/>
<feature type="domain" description="Protein kinase" evidence="1">
    <location>
        <begin position="1"/>
        <end position="270"/>
    </location>
</feature>
<evidence type="ECO:0000259" key="1">
    <source>
        <dbReference type="PROSITE" id="PS50011"/>
    </source>
</evidence>
<keyword evidence="3" id="KW-1185">Reference proteome</keyword>
<organism evidence="2 3">
    <name type="scientific">Thalassotalea agarivorans</name>
    <name type="common">Thalassomonas agarivorans</name>
    <dbReference type="NCBI Taxonomy" id="349064"/>
    <lineage>
        <taxon>Bacteria</taxon>
        <taxon>Pseudomonadati</taxon>
        <taxon>Pseudomonadota</taxon>
        <taxon>Gammaproteobacteria</taxon>
        <taxon>Alteromonadales</taxon>
        <taxon>Colwelliaceae</taxon>
        <taxon>Thalassotalea</taxon>
    </lineage>
</organism>
<dbReference type="Pfam" id="PF01636">
    <property type="entry name" value="APH"/>
    <property type="match status" value="1"/>
</dbReference>
<dbReference type="InterPro" id="IPR011009">
    <property type="entry name" value="Kinase-like_dom_sf"/>
</dbReference>